<dbReference type="PROSITE" id="PS50059">
    <property type="entry name" value="FKBP_PPIASE"/>
    <property type="match status" value="1"/>
</dbReference>
<dbReference type="PANTHER" id="PTHR43811:SF19">
    <property type="entry name" value="39 KDA FK506-BINDING NUCLEAR PROTEIN"/>
    <property type="match status" value="1"/>
</dbReference>
<dbReference type="InterPro" id="IPR001179">
    <property type="entry name" value="PPIase_FKBP_dom"/>
</dbReference>
<keyword evidence="4 5" id="KW-0413">Isomerase</keyword>
<evidence type="ECO:0000256" key="4">
    <source>
        <dbReference type="ARBA" id="ARBA00023235"/>
    </source>
</evidence>
<dbReference type="Gene3D" id="3.10.50.40">
    <property type="match status" value="1"/>
</dbReference>
<dbReference type="EC" id="5.2.1.8" evidence="6"/>
<dbReference type="GO" id="GO:0003755">
    <property type="term" value="F:peptidyl-prolyl cis-trans isomerase activity"/>
    <property type="evidence" value="ECO:0007669"/>
    <property type="project" value="UniProtKB-UniRule"/>
</dbReference>
<comment type="similarity">
    <text evidence="2 6">Belongs to the FKBP-type PPIase family.</text>
</comment>
<keyword evidence="3 5" id="KW-0697">Rotamase</keyword>
<dbReference type="PATRIC" id="fig|1618733.3.peg.320"/>
<dbReference type="Proteomes" id="UP000034683">
    <property type="component" value="Unassembled WGS sequence"/>
</dbReference>
<evidence type="ECO:0000256" key="3">
    <source>
        <dbReference type="ARBA" id="ARBA00023110"/>
    </source>
</evidence>
<evidence type="ECO:0000313" key="8">
    <source>
        <dbReference type="EMBL" id="KKP87982.1"/>
    </source>
</evidence>
<dbReference type="AlphaFoldDB" id="A0A0G0G8D9"/>
<gene>
    <name evidence="8" type="ORF">UR92_C0016G0006</name>
</gene>
<name>A0A0G0G8D9_9BACT</name>
<reference evidence="8 9" key="1">
    <citation type="journal article" date="2015" name="Nature">
        <title>rRNA introns, odd ribosomes, and small enigmatic genomes across a large radiation of phyla.</title>
        <authorList>
            <person name="Brown C.T."/>
            <person name="Hug L.A."/>
            <person name="Thomas B.C."/>
            <person name="Sharon I."/>
            <person name="Castelle C.J."/>
            <person name="Singh A."/>
            <person name="Wilkins M.J."/>
            <person name="Williams K.H."/>
            <person name="Banfield J.F."/>
        </authorList>
    </citation>
    <scope>NUCLEOTIDE SEQUENCE [LARGE SCALE GENOMIC DNA]</scope>
</reference>
<comment type="caution">
    <text evidence="8">The sequence shown here is derived from an EMBL/GenBank/DDBJ whole genome shotgun (WGS) entry which is preliminary data.</text>
</comment>
<evidence type="ECO:0000256" key="6">
    <source>
        <dbReference type="RuleBase" id="RU003915"/>
    </source>
</evidence>
<evidence type="ECO:0000313" key="9">
    <source>
        <dbReference type="Proteomes" id="UP000034683"/>
    </source>
</evidence>
<dbReference type="SUPFAM" id="SSF54534">
    <property type="entry name" value="FKBP-like"/>
    <property type="match status" value="1"/>
</dbReference>
<organism evidence="8 9">
    <name type="scientific">Candidatus Nomurabacteria bacterium GW2011_GWA2_35_80</name>
    <dbReference type="NCBI Taxonomy" id="1618733"/>
    <lineage>
        <taxon>Bacteria</taxon>
        <taxon>Candidatus Nomuraibacteriota</taxon>
    </lineage>
</organism>
<evidence type="ECO:0000256" key="1">
    <source>
        <dbReference type="ARBA" id="ARBA00000971"/>
    </source>
</evidence>
<proteinExistence type="inferred from homology"/>
<dbReference type="FunFam" id="3.10.50.40:FF:000047">
    <property type="entry name" value="Peptidylprolyl isomerase"/>
    <property type="match status" value="1"/>
</dbReference>
<evidence type="ECO:0000256" key="2">
    <source>
        <dbReference type="ARBA" id="ARBA00006577"/>
    </source>
</evidence>
<dbReference type="PANTHER" id="PTHR43811">
    <property type="entry name" value="FKBP-TYPE PEPTIDYL-PROLYL CIS-TRANS ISOMERASE FKPA"/>
    <property type="match status" value="1"/>
</dbReference>
<dbReference type="Pfam" id="PF00254">
    <property type="entry name" value="FKBP_C"/>
    <property type="match status" value="1"/>
</dbReference>
<comment type="catalytic activity">
    <reaction evidence="1 5 6">
        <text>[protein]-peptidylproline (omega=180) = [protein]-peptidylproline (omega=0)</text>
        <dbReference type="Rhea" id="RHEA:16237"/>
        <dbReference type="Rhea" id="RHEA-COMP:10747"/>
        <dbReference type="Rhea" id="RHEA-COMP:10748"/>
        <dbReference type="ChEBI" id="CHEBI:83833"/>
        <dbReference type="ChEBI" id="CHEBI:83834"/>
        <dbReference type="EC" id="5.2.1.8"/>
    </reaction>
</comment>
<feature type="domain" description="PPIase FKBP-type" evidence="7">
    <location>
        <begin position="54"/>
        <end position="146"/>
    </location>
</feature>
<protein>
    <recommendedName>
        <fullName evidence="6">Peptidyl-prolyl cis-trans isomerase</fullName>
        <ecNumber evidence="6">5.2.1.8</ecNumber>
    </recommendedName>
</protein>
<dbReference type="EMBL" id="LBRA01000016">
    <property type="protein sequence ID" value="KKP87982.1"/>
    <property type="molecule type" value="Genomic_DNA"/>
</dbReference>
<accession>A0A0G0G8D9</accession>
<sequence length="147" mass="15774">MGILVFITINSKRVDYSNSKIAGEEQNNMQNAQQIEGVKIIILKEGNGDIAKSGDTVAMNYTGKLADGTIFDSNVDPKFNHVQPFVFTIGAGQVIRGWDVGIAGMKVGEGRILEINPDYAYGEAGAGGVIPPNATISFEVELLQIEK</sequence>
<evidence type="ECO:0000256" key="5">
    <source>
        <dbReference type="PROSITE-ProRule" id="PRU00277"/>
    </source>
</evidence>
<dbReference type="InterPro" id="IPR046357">
    <property type="entry name" value="PPIase_dom_sf"/>
</dbReference>
<evidence type="ECO:0000259" key="7">
    <source>
        <dbReference type="PROSITE" id="PS50059"/>
    </source>
</evidence>